<dbReference type="AlphaFoldDB" id="A0A0F5YD46"/>
<feature type="transmembrane region" description="Helical" evidence="1">
    <location>
        <begin position="21"/>
        <end position="38"/>
    </location>
</feature>
<keyword evidence="1" id="KW-0812">Transmembrane</keyword>
<evidence type="ECO:0000313" key="2">
    <source>
        <dbReference type="EMBL" id="KKD36145.1"/>
    </source>
</evidence>
<reference evidence="2 3" key="1">
    <citation type="submission" date="2015-06" db="EMBL/GenBank/DDBJ databases">
        <title>Draft genome assembly of filamentous brackish cyanobacterium Limnoraphis robusta strain CS-951.</title>
        <authorList>
            <person name="Willis A."/>
            <person name="Parks M."/>
            <person name="Burford M.A."/>
        </authorList>
    </citation>
    <scope>NUCLEOTIDE SEQUENCE [LARGE SCALE GENOMIC DNA]</scope>
    <source>
        <strain evidence="2 3">CS-951</strain>
    </source>
</reference>
<gene>
    <name evidence="2" type="ORF">WN50_21340</name>
</gene>
<keyword evidence="1" id="KW-1133">Transmembrane helix</keyword>
<feature type="transmembrane region" description="Helical" evidence="1">
    <location>
        <begin position="131"/>
        <end position="147"/>
    </location>
</feature>
<accession>A0A0F5YD46</accession>
<dbReference type="RefSeq" id="WP_046280609.1">
    <property type="nucleotide sequence ID" value="NZ_LATL02000060.1"/>
</dbReference>
<evidence type="ECO:0000313" key="3">
    <source>
        <dbReference type="Proteomes" id="UP000033607"/>
    </source>
</evidence>
<dbReference type="EMBL" id="LATL02000060">
    <property type="protein sequence ID" value="KKD36145.1"/>
    <property type="molecule type" value="Genomic_DNA"/>
</dbReference>
<dbReference type="Proteomes" id="UP000033607">
    <property type="component" value="Unassembled WGS sequence"/>
</dbReference>
<feature type="transmembrane region" description="Helical" evidence="1">
    <location>
        <begin position="69"/>
        <end position="92"/>
    </location>
</feature>
<dbReference type="OrthoDB" id="458755at2"/>
<comment type="caution">
    <text evidence="2">The sequence shown here is derived from an EMBL/GenBank/DDBJ whole genome shotgun (WGS) entry which is preliminary data.</text>
</comment>
<organism evidence="2 3">
    <name type="scientific">Limnoraphis robusta CS-951</name>
    <dbReference type="NCBI Taxonomy" id="1637645"/>
    <lineage>
        <taxon>Bacteria</taxon>
        <taxon>Bacillati</taxon>
        <taxon>Cyanobacteriota</taxon>
        <taxon>Cyanophyceae</taxon>
        <taxon>Oscillatoriophycideae</taxon>
        <taxon>Oscillatoriales</taxon>
        <taxon>Sirenicapillariaceae</taxon>
        <taxon>Limnoraphis</taxon>
    </lineage>
</organism>
<proteinExistence type="predicted"/>
<protein>
    <submittedName>
        <fullName evidence="2">Uncharacterized protein</fullName>
    </submittedName>
</protein>
<keyword evidence="1" id="KW-0472">Membrane</keyword>
<evidence type="ECO:0000256" key="1">
    <source>
        <dbReference type="SAM" id="Phobius"/>
    </source>
</evidence>
<sequence>MSKVKSESALEVDHTIKIAEWVEVILLFSISQGISWYLDVIQLPTTPIMIGLGMMAAGISMGFYSLETILIGCSFLTILSVLTLAFAAIILPVTWLKILSIALITLLVGGTSGSVMFWLTQRRLFISFGRQKGIIIASLTIALGLLFP</sequence>
<feature type="transmembrane region" description="Helical" evidence="1">
    <location>
        <begin position="98"/>
        <end position="119"/>
    </location>
</feature>
<name>A0A0F5YD46_9CYAN</name>
<feature type="transmembrane region" description="Helical" evidence="1">
    <location>
        <begin position="44"/>
        <end position="64"/>
    </location>
</feature>